<dbReference type="EMBL" id="MJBS01000066">
    <property type="protein sequence ID" value="OHE96705.1"/>
    <property type="molecule type" value="Genomic_DNA"/>
</dbReference>
<dbReference type="RefSeq" id="XP_022473861.1">
    <property type="nucleotide sequence ID" value="XM_022619657.1"/>
</dbReference>
<accession>A0A1G4B600</accession>
<evidence type="ECO:0000313" key="1">
    <source>
        <dbReference type="EMBL" id="OHE96705.1"/>
    </source>
</evidence>
<gene>
    <name evidence="1" type="ORF">CORC01_08022</name>
</gene>
<keyword evidence="2" id="KW-1185">Reference proteome</keyword>
<sequence length="254" mass="28714">MEIQPPRPLNPSELCPCSLHWNGVGPEPPGQYGTYRLADLVTNTIQNGLALGPQNAIETQDELKHALIEGFHELYDSQDPSHFAHILRIASLIDHYFFRGWLTARRRRIGRIQSHLIVCVRDNNETCQEHCSASHVEVQNVDVGSLPVVEVDIDSAGRWTIAQIIELLIHGMTHGYLILFSCRGGFDYLYGCSFHSSEARGHHGIYLRMLLKHVFQTIQEWDDVLSNFGVDDILDCNDESTIERSRASTPLLSE</sequence>
<dbReference type="OrthoDB" id="4837982at2759"/>
<organism evidence="1 2">
    <name type="scientific">Colletotrichum orchidophilum</name>
    <dbReference type="NCBI Taxonomy" id="1209926"/>
    <lineage>
        <taxon>Eukaryota</taxon>
        <taxon>Fungi</taxon>
        <taxon>Dikarya</taxon>
        <taxon>Ascomycota</taxon>
        <taxon>Pezizomycotina</taxon>
        <taxon>Sordariomycetes</taxon>
        <taxon>Hypocreomycetidae</taxon>
        <taxon>Glomerellales</taxon>
        <taxon>Glomerellaceae</taxon>
        <taxon>Colletotrichum</taxon>
    </lineage>
</organism>
<evidence type="ECO:0000313" key="2">
    <source>
        <dbReference type="Proteomes" id="UP000176998"/>
    </source>
</evidence>
<dbReference type="Proteomes" id="UP000176998">
    <property type="component" value="Unassembled WGS sequence"/>
</dbReference>
<protein>
    <submittedName>
        <fullName evidence="1">Uncharacterized protein</fullName>
    </submittedName>
</protein>
<comment type="caution">
    <text evidence="1">The sequence shown here is derived from an EMBL/GenBank/DDBJ whole genome shotgun (WGS) entry which is preliminary data.</text>
</comment>
<dbReference type="AlphaFoldDB" id="A0A1G4B600"/>
<dbReference type="STRING" id="1209926.A0A1G4B600"/>
<name>A0A1G4B600_9PEZI</name>
<proteinExistence type="predicted"/>
<dbReference type="GeneID" id="34561167"/>
<reference evidence="1 2" key="1">
    <citation type="submission" date="2016-09" db="EMBL/GenBank/DDBJ databases">
        <authorList>
            <person name="Capua I."/>
            <person name="De Benedictis P."/>
            <person name="Joannis T."/>
            <person name="Lombin L.H."/>
            <person name="Cattoli G."/>
        </authorList>
    </citation>
    <scope>NUCLEOTIDE SEQUENCE [LARGE SCALE GENOMIC DNA]</scope>
    <source>
        <strain evidence="1 2">IMI 309357</strain>
    </source>
</reference>